<comment type="caution">
    <text evidence="1">The sequence shown here is derived from an EMBL/GenBank/DDBJ whole genome shotgun (WGS) entry which is preliminary data.</text>
</comment>
<organism evidence="1 2">
    <name type="scientific">Catharanthus roseus</name>
    <name type="common">Madagascar periwinkle</name>
    <name type="synonym">Vinca rosea</name>
    <dbReference type="NCBI Taxonomy" id="4058"/>
    <lineage>
        <taxon>Eukaryota</taxon>
        <taxon>Viridiplantae</taxon>
        <taxon>Streptophyta</taxon>
        <taxon>Embryophyta</taxon>
        <taxon>Tracheophyta</taxon>
        <taxon>Spermatophyta</taxon>
        <taxon>Magnoliopsida</taxon>
        <taxon>eudicotyledons</taxon>
        <taxon>Gunneridae</taxon>
        <taxon>Pentapetalae</taxon>
        <taxon>asterids</taxon>
        <taxon>lamiids</taxon>
        <taxon>Gentianales</taxon>
        <taxon>Apocynaceae</taxon>
        <taxon>Rauvolfioideae</taxon>
        <taxon>Vinceae</taxon>
        <taxon>Catharanthinae</taxon>
        <taxon>Catharanthus</taxon>
    </lineage>
</organism>
<sequence>MSYQVAGNQSNPILQFFAADSTSKFDQAALDSGQHLVPESVQILMPAACQAWKLPNNPIVLLCQSAVILHMNMNKILPLMLASNCNVLPLIQDVYSGPDSEQVFHLDSVHIFATDSAPKFDQAALDSGLYLAAELVVCKMDRSWISEKDTFSNVYRTGVQPFLEFAKVNILKSENKTILSMSIMQKYKPKDYSRKLSTKELDATYRFILNNCDELESYKSAHKEELRKANCENVYLRHQEEFPSWFNKHINQIYDDGGKLSTCGGTSNGGFNKTLMPTSNARYNRPLQYGSLLASGVGVIIKGHAPLKDMHNYNDFPQSEKDKLYGDAWESVCDRIESLEFKNPSHIQHFGVTHKKTTGRVVRKEEATLAETLNKRPGYVIGMGYKVLPPKTAKGASSVGSSSDNATRLTEQLDIANETLQSQQVELAAKKKLVARLMQRPVFCDHKTSDVEGRKF</sequence>
<proteinExistence type="predicted"/>
<gene>
    <name evidence="1" type="ORF">M9H77_09041</name>
</gene>
<dbReference type="Proteomes" id="UP001060085">
    <property type="component" value="Linkage Group LG02"/>
</dbReference>
<name>A0ACC0BZI5_CATRO</name>
<evidence type="ECO:0000313" key="1">
    <source>
        <dbReference type="EMBL" id="KAI5678091.1"/>
    </source>
</evidence>
<dbReference type="EMBL" id="CM044702">
    <property type="protein sequence ID" value="KAI5678091.1"/>
    <property type="molecule type" value="Genomic_DNA"/>
</dbReference>
<reference evidence="2" key="1">
    <citation type="journal article" date="2023" name="Nat. Plants">
        <title>Single-cell RNA sequencing provides a high-resolution roadmap for understanding the multicellular compartmentation of specialized metabolism.</title>
        <authorList>
            <person name="Sun S."/>
            <person name="Shen X."/>
            <person name="Li Y."/>
            <person name="Li Y."/>
            <person name="Wang S."/>
            <person name="Li R."/>
            <person name="Zhang H."/>
            <person name="Shen G."/>
            <person name="Guo B."/>
            <person name="Wei J."/>
            <person name="Xu J."/>
            <person name="St-Pierre B."/>
            <person name="Chen S."/>
            <person name="Sun C."/>
        </authorList>
    </citation>
    <scope>NUCLEOTIDE SEQUENCE [LARGE SCALE GENOMIC DNA]</scope>
</reference>
<protein>
    <submittedName>
        <fullName evidence="1">Uncharacterized protein</fullName>
    </submittedName>
</protein>
<accession>A0ACC0BZI5</accession>
<keyword evidence="2" id="KW-1185">Reference proteome</keyword>
<evidence type="ECO:0000313" key="2">
    <source>
        <dbReference type="Proteomes" id="UP001060085"/>
    </source>
</evidence>